<evidence type="ECO:0000313" key="2">
    <source>
        <dbReference type="Proteomes" id="UP001221898"/>
    </source>
</evidence>
<protein>
    <submittedName>
        <fullName evidence="1">Uncharacterized protein</fullName>
    </submittedName>
</protein>
<evidence type="ECO:0000313" key="1">
    <source>
        <dbReference type="EMBL" id="KAJ8414808.1"/>
    </source>
</evidence>
<comment type="caution">
    <text evidence="1">The sequence shown here is derived from an EMBL/GenBank/DDBJ whole genome shotgun (WGS) entry which is preliminary data.</text>
</comment>
<gene>
    <name evidence="1" type="ORF">AAFF_G00023310</name>
</gene>
<organism evidence="1 2">
    <name type="scientific">Aldrovandia affinis</name>
    <dbReference type="NCBI Taxonomy" id="143900"/>
    <lineage>
        <taxon>Eukaryota</taxon>
        <taxon>Metazoa</taxon>
        <taxon>Chordata</taxon>
        <taxon>Craniata</taxon>
        <taxon>Vertebrata</taxon>
        <taxon>Euteleostomi</taxon>
        <taxon>Actinopterygii</taxon>
        <taxon>Neopterygii</taxon>
        <taxon>Teleostei</taxon>
        <taxon>Notacanthiformes</taxon>
        <taxon>Halosauridae</taxon>
        <taxon>Aldrovandia</taxon>
    </lineage>
</organism>
<dbReference type="Proteomes" id="UP001221898">
    <property type="component" value="Unassembled WGS sequence"/>
</dbReference>
<dbReference type="AlphaFoldDB" id="A0AAD7WZM7"/>
<name>A0AAD7WZM7_9TELE</name>
<accession>A0AAD7WZM7</accession>
<sequence length="100" mass="10826">MPQRRSTGGSSTLWLTRDVTSAAPFLRPDGASGSQAEPITCSAFLEACQDRPGPLLSLPDSRMFLEQLEGDCLSKRSLVDSKPTDVKVQMSHTETQARSS</sequence>
<keyword evidence="2" id="KW-1185">Reference proteome</keyword>
<proteinExistence type="predicted"/>
<dbReference type="EMBL" id="JAINUG010000011">
    <property type="protein sequence ID" value="KAJ8414808.1"/>
    <property type="molecule type" value="Genomic_DNA"/>
</dbReference>
<reference evidence="1" key="1">
    <citation type="journal article" date="2023" name="Science">
        <title>Genome structures resolve the early diversification of teleost fishes.</title>
        <authorList>
            <person name="Parey E."/>
            <person name="Louis A."/>
            <person name="Montfort J."/>
            <person name="Bouchez O."/>
            <person name="Roques C."/>
            <person name="Iampietro C."/>
            <person name="Lluch J."/>
            <person name="Castinel A."/>
            <person name="Donnadieu C."/>
            <person name="Desvignes T."/>
            <person name="Floi Bucao C."/>
            <person name="Jouanno E."/>
            <person name="Wen M."/>
            <person name="Mejri S."/>
            <person name="Dirks R."/>
            <person name="Jansen H."/>
            <person name="Henkel C."/>
            <person name="Chen W.J."/>
            <person name="Zahm M."/>
            <person name="Cabau C."/>
            <person name="Klopp C."/>
            <person name="Thompson A.W."/>
            <person name="Robinson-Rechavi M."/>
            <person name="Braasch I."/>
            <person name="Lecointre G."/>
            <person name="Bobe J."/>
            <person name="Postlethwait J.H."/>
            <person name="Berthelot C."/>
            <person name="Roest Crollius H."/>
            <person name="Guiguen Y."/>
        </authorList>
    </citation>
    <scope>NUCLEOTIDE SEQUENCE</scope>
    <source>
        <strain evidence="1">NC1722</strain>
    </source>
</reference>